<dbReference type="Proteomes" id="UP000685013">
    <property type="component" value="Chromosome 4"/>
</dbReference>
<protein>
    <submittedName>
        <fullName evidence="1">Uncharacterized protein</fullName>
    </submittedName>
</protein>
<evidence type="ECO:0000313" key="2">
    <source>
        <dbReference type="Proteomes" id="UP000685013"/>
    </source>
</evidence>
<organism evidence="1 2">
    <name type="scientific">Cucurbita argyrosperma subsp. sororia</name>
    <dbReference type="NCBI Taxonomy" id="37648"/>
    <lineage>
        <taxon>Eukaryota</taxon>
        <taxon>Viridiplantae</taxon>
        <taxon>Streptophyta</taxon>
        <taxon>Embryophyta</taxon>
        <taxon>Tracheophyta</taxon>
        <taxon>Spermatophyta</taxon>
        <taxon>Magnoliopsida</taxon>
        <taxon>eudicotyledons</taxon>
        <taxon>Gunneridae</taxon>
        <taxon>Pentapetalae</taxon>
        <taxon>rosids</taxon>
        <taxon>fabids</taxon>
        <taxon>Cucurbitales</taxon>
        <taxon>Cucurbitaceae</taxon>
        <taxon>Cucurbiteae</taxon>
        <taxon>Cucurbita</taxon>
    </lineage>
</organism>
<keyword evidence="2" id="KW-1185">Reference proteome</keyword>
<feature type="non-terminal residue" evidence="1">
    <location>
        <position position="1"/>
    </location>
</feature>
<dbReference type="AlphaFoldDB" id="A0AAV6NR74"/>
<gene>
    <name evidence="1" type="ORF">SDJN03_06887</name>
</gene>
<sequence length="108" mass="12189">MEVFVRYGLVSIHANVQESIALWFTVKAGPDVAKSPAWVNSQGEERKHQRGTLPAVSVKRRCALRDQGTLTGWKDKEVINKELESDSDHAVFETKEKVLVLVPAEQFR</sequence>
<comment type="caution">
    <text evidence="1">The sequence shown here is derived from an EMBL/GenBank/DDBJ whole genome shotgun (WGS) entry which is preliminary data.</text>
</comment>
<dbReference type="EMBL" id="JAGKQH010000004">
    <property type="protein sequence ID" value="KAG6601654.1"/>
    <property type="molecule type" value="Genomic_DNA"/>
</dbReference>
<proteinExistence type="predicted"/>
<evidence type="ECO:0000313" key="1">
    <source>
        <dbReference type="EMBL" id="KAG6601654.1"/>
    </source>
</evidence>
<accession>A0AAV6NR74</accession>
<name>A0AAV6NR74_9ROSI</name>
<reference evidence="1 2" key="1">
    <citation type="journal article" date="2021" name="Hortic Res">
        <title>The domestication of Cucurbita argyrosperma as revealed by the genome of its wild relative.</title>
        <authorList>
            <person name="Barrera-Redondo J."/>
            <person name="Sanchez-de la Vega G."/>
            <person name="Aguirre-Liguori J.A."/>
            <person name="Castellanos-Morales G."/>
            <person name="Gutierrez-Guerrero Y.T."/>
            <person name="Aguirre-Dugua X."/>
            <person name="Aguirre-Planter E."/>
            <person name="Tenaillon M.I."/>
            <person name="Lira-Saade R."/>
            <person name="Eguiarte L.E."/>
        </authorList>
    </citation>
    <scope>NUCLEOTIDE SEQUENCE [LARGE SCALE GENOMIC DNA]</scope>
    <source>
        <strain evidence="1">JBR-2021</strain>
    </source>
</reference>